<evidence type="ECO:0000256" key="6">
    <source>
        <dbReference type="ARBA" id="ARBA00023054"/>
    </source>
</evidence>
<evidence type="ECO:0000256" key="9">
    <source>
        <dbReference type="SAM" id="Coils"/>
    </source>
</evidence>
<reference evidence="13" key="1">
    <citation type="journal article" date="2012" name="G3 (Bethesda)">
        <title>Pichia sorbitophila, an interspecies yeast hybrid reveals early steps of genome resolution following polyploidization.</title>
        <authorList>
            <person name="Leh Louis V."/>
            <person name="Despons L."/>
            <person name="Friedrich A."/>
            <person name="Martin T."/>
            <person name="Durrens P."/>
            <person name="Casaregola S."/>
            <person name="Neuveglise C."/>
            <person name="Fairhead C."/>
            <person name="Marck C."/>
            <person name="Cruz J.A."/>
            <person name="Straub M.L."/>
            <person name="Kugler V."/>
            <person name="Sacerdot C."/>
            <person name="Uzunov Z."/>
            <person name="Thierry A."/>
            <person name="Weiss S."/>
            <person name="Bleykasten C."/>
            <person name="De Montigny J."/>
            <person name="Jacques N."/>
            <person name="Jung P."/>
            <person name="Lemaire M."/>
            <person name="Mallet S."/>
            <person name="Morel G."/>
            <person name="Richard G.F."/>
            <person name="Sarkar A."/>
            <person name="Savel G."/>
            <person name="Schacherer J."/>
            <person name="Seret M.L."/>
            <person name="Talla E."/>
            <person name="Samson G."/>
            <person name="Jubin C."/>
            <person name="Poulain J."/>
            <person name="Vacherie B."/>
            <person name="Barbe V."/>
            <person name="Pelletier E."/>
            <person name="Sherman D.J."/>
            <person name="Westhof E."/>
            <person name="Weissenbach J."/>
            <person name="Baret P.V."/>
            <person name="Wincker P."/>
            <person name="Gaillardin C."/>
            <person name="Dujon B."/>
            <person name="Souciet J.L."/>
        </authorList>
    </citation>
    <scope>NUCLEOTIDE SEQUENCE [LARGE SCALE GENOMIC DNA]</scope>
    <source>
        <strain evidence="13">CBS 270.75 / DBVPG 7215 / KCTC 17166 / NRRL Y-17582</strain>
    </source>
</reference>
<evidence type="ECO:0000256" key="4">
    <source>
        <dbReference type="ARBA" id="ARBA00022692"/>
    </source>
</evidence>
<keyword evidence="6 9" id="KW-0175">Coiled coil</keyword>
<dbReference type="OMA" id="NDCCIGL"/>
<dbReference type="PROSITE" id="PS00914">
    <property type="entry name" value="SYNTAXIN"/>
    <property type="match status" value="1"/>
</dbReference>
<accession>G8JU59</accession>
<dbReference type="GeneID" id="11471614"/>
<dbReference type="InterPro" id="IPR010989">
    <property type="entry name" value="SNARE"/>
</dbReference>
<dbReference type="Proteomes" id="UP000006790">
    <property type="component" value="Chromosome 4"/>
</dbReference>
<evidence type="ECO:0000256" key="7">
    <source>
        <dbReference type="ARBA" id="ARBA00023136"/>
    </source>
</evidence>
<evidence type="ECO:0000256" key="1">
    <source>
        <dbReference type="ARBA" id="ARBA00004211"/>
    </source>
</evidence>
<keyword evidence="5 10" id="KW-1133">Transmembrane helix</keyword>
<keyword evidence="4 10" id="KW-0812">Transmembrane</keyword>
<dbReference type="FunFam" id="1.20.5.110:FF:000006">
    <property type="entry name" value="Syntaxin 6"/>
    <property type="match status" value="1"/>
</dbReference>
<gene>
    <name evidence="12" type="ordered locus">Ecym_4525</name>
</gene>
<protein>
    <recommendedName>
        <fullName evidence="8">t-SNARE affecting a late Golgi compartment protein 1</fullName>
    </recommendedName>
</protein>
<dbReference type="FunCoup" id="G8JU59">
    <property type="interactions" value="277"/>
</dbReference>
<dbReference type="RefSeq" id="XP_003646379.1">
    <property type="nucleotide sequence ID" value="XM_003646331.1"/>
</dbReference>
<sequence>MESDPFYQVLEDAKEQLEQLLQHLENSSVVQYSEIQEIINEVEETIQDLDSSVTILSREENSDENEISNRRLRIQSLRDQLAIVKKKAEKGQALNSSTDFLTTEESAAGGIDSIGALQEQMLREQDSHLDNIHHTMQNLHAQATTMGQELHDQSAIMQDLEGGIDTVMSKLSRGRRKLEWIYEQNSERYNDCCVGLLIVILIVLVILSFAV</sequence>
<dbReference type="GO" id="GO:0005768">
    <property type="term" value="C:endosome"/>
    <property type="evidence" value="ECO:0007669"/>
    <property type="project" value="EnsemblFungi"/>
</dbReference>
<dbReference type="KEGG" id="erc:Ecym_4525"/>
<evidence type="ECO:0000256" key="8">
    <source>
        <dbReference type="ARBA" id="ARBA00073343"/>
    </source>
</evidence>
<feature type="transmembrane region" description="Helical" evidence="10">
    <location>
        <begin position="192"/>
        <end position="210"/>
    </location>
</feature>
<dbReference type="CDD" id="cd21444">
    <property type="entry name" value="SNARE_NTD_Tlg1p-like"/>
    <property type="match status" value="1"/>
</dbReference>
<comment type="subcellular location">
    <subcellularLocation>
        <location evidence="1">Membrane</location>
        <topology evidence="1">Single-pass type IV membrane protein</topology>
    </subcellularLocation>
</comment>
<dbReference type="Gene3D" id="1.20.5.110">
    <property type="match status" value="1"/>
</dbReference>
<dbReference type="EMBL" id="CP002500">
    <property type="protein sequence ID" value="AET39562.1"/>
    <property type="molecule type" value="Genomic_DNA"/>
</dbReference>
<dbReference type="GO" id="GO:0006886">
    <property type="term" value="P:intracellular protein transport"/>
    <property type="evidence" value="ECO:0007669"/>
    <property type="project" value="InterPro"/>
</dbReference>
<evidence type="ECO:0000256" key="2">
    <source>
        <dbReference type="ARBA" id="ARBA00009063"/>
    </source>
</evidence>
<dbReference type="AlphaFoldDB" id="G8JU59"/>
<dbReference type="HOGENOM" id="CLU_061883_0_2_1"/>
<evidence type="ECO:0000313" key="12">
    <source>
        <dbReference type="EMBL" id="AET39562.1"/>
    </source>
</evidence>
<feature type="coiled-coil region" evidence="9">
    <location>
        <begin position="7"/>
        <end position="59"/>
    </location>
</feature>
<dbReference type="GO" id="GO:0031201">
    <property type="term" value="C:SNARE complex"/>
    <property type="evidence" value="ECO:0007669"/>
    <property type="project" value="EnsemblFungi"/>
</dbReference>
<evidence type="ECO:0000256" key="5">
    <source>
        <dbReference type="ARBA" id="ARBA00022989"/>
    </source>
</evidence>
<dbReference type="GO" id="GO:0005484">
    <property type="term" value="F:SNAP receptor activity"/>
    <property type="evidence" value="ECO:0007669"/>
    <property type="project" value="EnsemblFungi"/>
</dbReference>
<dbReference type="GO" id="GO:0006906">
    <property type="term" value="P:vesicle fusion"/>
    <property type="evidence" value="ECO:0007669"/>
    <property type="project" value="EnsemblFungi"/>
</dbReference>
<dbReference type="GO" id="GO:0006897">
    <property type="term" value="P:endocytosis"/>
    <property type="evidence" value="ECO:0007669"/>
    <property type="project" value="EnsemblFungi"/>
</dbReference>
<dbReference type="InterPro" id="IPR048036">
    <property type="entry name" value="Tlg1p-like_N"/>
</dbReference>
<dbReference type="Gene3D" id="1.20.58.90">
    <property type="match status" value="1"/>
</dbReference>
<dbReference type="eggNOG" id="KOG3202">
    <property type="taxonomic scope" value="Eukaryota"/>
</dbReference>
<keyword evidence="3" id="KW-0813">Transport</keyword>
<evidence type="ECO:0000259" key="11">
    <source>
        <dbReference type="PROSITE" id="PS50192"/>
    </source>
</evidence>
<dbReference type="SUPFAM" id="SSF47661">
    <property type="entry name" value="t-snare proteins"/>
    <property type="match status" value="1"/>
</dbReference>
<proteinExistence type="inferred from homology"/>
<dbReference type="GO" id="GO:0005802">
    <property type="term" value="C:trans-Golgi network"/>
    <property type="evidence" value="ECO:0007669"/>
    <property type="project" value="EnsemblFungi"/>
</dbReference>
<dbReference type="InParanoid" id="G8JU59"/>
<feature type="domain" description="T-SNARE coiled-coil homology" evidence="11">
    <location>
        <begin position="119"/>
        <end position="181"/>
    </location>
</feature>
<dbReference type="STRING" id="931890.G8JU59"/>
<evidence type="ECO:0000256" key="10">
    <source>
        <dbReference type="SAM" id="Phobius"/>
    </source>
</evidence>
<dbReference type="SMART" id="SM00397">
    <property type="entry name" value="t_SNARE"/>
    <property type="match status" value="1"/>
</dbReference>
<keyword evidence="13" id="KW-1185">Reference proteome</keyword>
<name>G8JU59_ERECY</name>
<keyword evidence="7 10" id="KW-0472">Membrane</keyword>
<dbReference type="InterPro" id="IPR006012">
    <property type="entry name" value="Syntaxin/epimorphin_CS"/>
</dbReference>
<dbReference type="OrthoDB" id="546861at2759"/>
<evidence type="ECO:0000256" key="3">
    <source>
        <dbReference type="ARBA" id="ARBA00022448"/>
    </source>
</evidence>
<dbReference type="PROSITE" id="PS50192">
    <property type="entry name" value="T_SNARE"/>
    <property type="match status" value="1"/>
</dbReference>
<evidence type="ECO:0000313" key="13">
    <source>
        <dbReference type="Proteomes" id="UP000006790"/>
    </source>
</evidence>
<dbReference type="SUPFAM" id="SSF58038">
    <property type="entry name" value="SNARE fusion complex"/>
    <property type="match status" value="1"/>
</dbReference>
<organism evidence="12 13">
    <name type="scientific">Eremothecium cymbalariae (strain CBS 270.75 / DBVPG 7215 / KCTC 17166 / NRRL Y-17582)</name>
    <name type="common">Yeast</name>
    <dbReference type="NCBI Taxonomy" id="931890"/>
    <lineage>
        <taxon>Eukaryota</taxon>
        <taxon>Fungi</taxon>
        <taxon>Dikarya</taxon>
        <taxon>Ascomycota</taxon>
        <taxon>Saccharomycotina</taxon>
        <taxon>Saccharomycetes</taxon>
        <taxon>Saccharomycetales</taxon>
        <taxon>Saccharomycetaceae</taxon>
        <taxon>Eremothecium</taxon>
    </lineage>
</organism>
<dbReference type="CDD" id="cd15851">
    <property type="entry name" value="SNARE_Syntaxin6"/>
    <property type="match status" value="1"/>
</dbReference>
<dbReference type="InterPro" id="IPR000727">
    <property type="entry name" value="T_SNARE_dom"/>
</dbReference>
<comment type="similarity">
    <text evidence="2">Belongs to the syntaxin family.</text>
</comment>